<dbReference type="InterPro" id="IPR049150">
    <property type="entry name" value="EFR3_HEAT-like_rpt"/>
</dbReference>
<organism evidence="3 4">
    <name type="scientific">Zasmidium cellare ATCC 36951</name>
    <dbReference type="NCBI Taxonomy" id="1080233"/>
    <lineage>
        <taxon>Eukaryota</taxon>
        <taxon>Fungi</taxon>
        <taxon>Dikarya</taxon>
        <taxon>Ascomycota</taxon>
        <taxon>Pezizomycotina</taxon>
        <taxon>Dothideomycetes</taxon>
        <taxon>Dothideomycetidae</taxon>
        <taxon>Mycosphaerellales</taxon>
        <taxon>Mycosphaerellaceae</taxon>
        <taxon>Zasmidium</taxon>
    </lineage>
</organism>
<dbReference type="InterPro" id="IPR039786">
    <property type="entry name" value="EFR3"/>
</dbReference>
<dbReference type="Pfam" id="PF21072">
    <property type="entry name" value="EFR3"/>
    <property type="match status" value="1"/>
</dbReference>
<dbReference type="GO" id="GO:0072659">
    <property type="term" value="P:protein localization to plasma membrane"/>
    <property type="evidence" value="ECO:0007669"/>
    <property type="project" value="InterPro"/>
</dbReference>
<accession>A0A6A6D644</accession>
<dbReference type="AlphaFoldDB" id="A0A6A6D644"/>
<evidence type="ECO:0000313" key="4">
    <source>
        <dbReference type="Proteomes" id="UP000799537"/>
    </source>
</evidence>
<evidence type="ECO:0000313" key="3">
    <source>
        <dbReference type="EMBL" id="KAF2173136.1"/>
    </source>
</evidence>
<dbReference type="GO" id="GO:0005886">
    <property type="term" value="C:plasma membrane"/>
    <property type="evidence" value="ECO:0007669"/>
    <property type="project" value="TreeGrafter"/>
</dbReference>
<proteinExistence type="inferred from homology"/>
<dbReference type="PANTHER" id="PTHR47766">
    <property type="entry name" value="PROTEIN EFR3"/>
    <property type="match status" value="1"/>
</dbReference>
<dbReference type="Proteomes" id="UP000799537">
    <property type="component" value="Unassembled WGS sequence"/>
</dbReference>
<name>A0A6A6D644_ZASCE</name>
<feature type="compositionally biased region" description="Basic and acidic residues" evidence="2">
    <location>
        <begin position="518"/>
        <end position="532"/>
    </location>
</feature>
<dbReference type="RefSeq" id="XP_033674025.1">
    <property type="nucleotide sequence ID" value="XM_033803901.1"/>
</dbReference>
<feature type="region of interest" description="Disordered" evidence="2">
    <location>
        <begin position="513"/>
        <end position="556"/>
    </location>
</feature>
<feature type="compositionally biased region" description="Polar residues" evidence="2">
    <location>
        <begin position="666"/>
        <end position="676"/>
    </location>
</feature>
<gene>
    <name evidence="3" type="ORF">M409DRAFT_17083</name>
</gene>
<dbReference type="GeneID" id="54557173"/>
<comment type="similarity">
    <text evidence="1">Belongs to the EFR3 family.</text>
</comment>
<dbReference type="OrthoDB" id="19232at2759"/>
<sequence>MPTTHLPGHLDSVRQKARPKHQLLVLKCYPRLPKNSTADLNPNSSELSYLLYYGSTRPNKLPKVGTFLEQKTAHDVWRWQSARVLVTLQILTSMIEHKGIGRARSNFALIAPSVLSILREIVANTNDISLIEASTNTWDVFCRHQDVAHLAADSGYRALYEEVVRLYGSLAKNNAKKLGKLTTIVEQHDATRMRKAGVAAIKSIFATTELDHQWNREYDAAFAAVLSNLRRDLNRDEEPQDYLKHLITLFNKSEGDTQRAPNLRRSSTATVIVRSFSGLQDEVETDPRVAEGTAQDADRLEEEEVGILALDCLKTIFQSQNRAQARGGAIAYMRYLADEEQRYIAVGKITSLEQWAATLFRLITTWTPVHDRFILLVTASETLVRHPLEKTHNFRVAFIYAKVIQSVLRSDLNLIGLSAIDILLALINQTIRLTALAGARPAQNIELHRVTTYNTDFKRTTTSSSQKHAAEELITYLKDCIANLARHVYYANQVTDMISFIILRVQATATTVNASKTSSEESRPATKAEGQADGKVSSNDLASSAGRPQTEPKAHTNIQVRTTTFNTEAGRQLALEIIKDIIDVAKSSQQFSAGSVVINRNRVPLGVWEGSQWLSRDPSEGVRKAYKEALTMWALHESEEGEKALGLIDFDSDDCIERLAEKNKPASLQGSTGQSHRSAHPQLLMLPNTGVDRRMSSAKNSSNDTEEAPKPRYRYADLKEVIEGKRFVQPFKSNDDDEPLDVKALLASIPKPKPKQMPFSMEPPNHRPY</sequence>
<evidence type="ECO:0000256" key="2">
    <source>
        <dbReference type="SAM" id="MobiDB-lite"/>
    </source>
</evidence>
<protein>
    <recommendedName>
        <fullName evidence="5">Protein EFR3</fullName>
    </recommendedName>
</protein>
<dbReference type="EMBL" id="ML993580">
    <property type="protein sequence ID" value="KAF2173136.1"/>
    <property type="molecule type" value="Genomic_DNA"/>
</dbReference>
<dbReference type="PANTHER" id="PTHR47766:SF1">
    <property type="entry name" value="PROTEIN EFR3"/>
    <property type="match status" value="1"/>
</dbReference>
<feature type="region of interest" description="Disordered" evidence="2">
    <location>
        <begin position="663"/>
        <end position="712"/>
    </location>
</feature>
<feature type="region of interest" description="Disordered" evidence="2">
    <location>
        <begin position="747"/>
        <end position="769"/>
    </location>
</feature>
<evidence type="ECO:0008006" key="5">
    <source>
        <dbReference type="Google" id="ProtNLM"/>
    </source>
</evidence>
<reference evidence="3" key="1">
    <citation type="journal article" date="2020" name="Stud. Mycol.">
        <title>101 Dothideomycetes genomes: a test case for predicting lifestyles and emergence of pathogens.</title>
        <authorList>
            <person name="Haridas S."/>
            <person name="Albert R."/>
            <person name="Binder M."/>
            <person name="Bloem J."/>
            <person name="Labutti K."/>
            <person name="Salamov A."/>
            <person name="Andreopoulos B."/>
            <person name="Baker S."/>
            <person name="Barry K."/>
            <person name="Bills G."/>
            <person name="Bluhm B."/>
            <person name="Cannon C."/>
            <person name="Castanera R."/>
            <person name="Culley D."/>
            <person name="Daum C."/>
            <person name="Ezra D."/>
            <person name="Gonzalez J."/>
            <person name="Henrissat B."/>
            <person name="Kuo A."/>
            <person name="Liang C."/>
            <person name="Lipzen A."/>
            <person name="Lutzoni F."/>
            <person name="Magnuson J."/>
            <person name="Mondo S."/>
            <person name="Nolan M."/>
            <person name="Ohm R."/>
            <person name="Pangilinan J."/>
            <person name="Park H.-J."/>
            <person name="Ramirez L."/>
            <person name="Alfaro M."/>
            <person name="Sun H."/>
            <person name="Tritt A."/>
            <person name="Yoshinaga Y."/>
            <person name="Zwiers L.-H."/>
            <person name="Turgeon B."/>
            <person name="Goodwin S."/>
            <person name="Spatafora J."/>
            <person name="Crous P."/>
            <person name="Grigoriev I."/>
        </authorList>
    </citation>
    <scope>NUCLEOTIDE SEQUENCE</scope>
    <source>
        <strain evidence="3">ATCC 36951</strain>
    </source>
</reference>
<evidence type="ECO:0000256" key="1">
    <source>
        <dbReference type="ARBA" id="ARBA00010216"/>
    </source>
</evidence>
<keyword evidence="4" id="KW-1185">Reference proteome</keyword>